<dbReference type="GO" id="GO:0016020">
    <property type="term" value="C:membrane"/>
    <property type="evidence" value="ECO:0007669"/>
    <property type="project" value="InterPro"/>
</dbReference>
<keyword evidence="1" id="KW-0325">Glycoprotein</keyword>
<dbReference type="AlphaFoldDB" id="D2HRZ5"/>
<dbReference type="Gene3D" id="3.40.50.2300">
    <property type="match status" value="1"/>
</dbReference>
<dbReference type="PANTHER" id="PTHR24060">
    <property type="entry name" value="METABOTROPIC GLUTAMATE RECEPTOR"/>
    <property type="match status" value="1"/>
</dbReference>
<dbReference type="InterPro" id="IPR050726">
    <property type="entry name" value="mGluR"/>
</dbReference>
<evidence type="ECO:0008006" key="3">
    <source>
        <dbReference type="Google" id="ProtNLM"/>
    </source>
</evidence>
<dbReference type="InterPro" id="IPR000162">
    <property type="entry name" value="GPCR_3_mtglu_rcpt"/>
</dbReference>
<dbReference type="GO" id="GO:0007186">
    <property type="term" value="P:G protein-coupled receptor signaling pathway"/>
    <property type="evidence" value="ECO:0007669"/>
    <property type="project" value="InterPro"/>
</dbReference>
<protein>
    <recommendedName>
        <fullName evidence="3">Receptor ligand binding region domain-containing protein</fullName>
    </recommendedName>
</protein>
<evidence type="ECO:0000313" key="2">
    <source>
        <dbReference type="EMBL" id="EFB17916.1"/>
    </source>
</evidence>
<organism evidence="2">
    <name type="scientific">Ailuropoda melanoleuca</name>
    <name type="common">Giant panda</name>
    <dbReference type="NCBI Taxonomy" id="9646"/>
    <lineage>
        <taxon>Eukaryota</taxon>
        <taxon>Metazoa</taxon>
        <taxon>Chordata</taxon>
        <taxon>Craniata</taxon>
        <taxon>Vertebrata</taxon>
        <taxon>Euteleostomi</taxon>
        <taxon>Mammalia</taxon>
        <taxon>Eutheria</taxon>
        <taxon>Laurasiatheria</taxon>
        <taxon>Carnivora</taxon>
        <taxon>Caniformia</taxon>
        <taxon>Ursidae</taxon>
        <taxon>Ailuropoda</taxon>
    </lineage>
</organism>
<dbReference type="InParanoid" id="D2HRZ5"/>
<sequence length="377" mass="42645">MRDYDGQIEEGCDEVQVNYKWATSDPDNGIQANYNFVPLVDRLKKGSVRDFDFQQLQNISPHKGPLRSLGGLCIAQSVRIPQERKDRTIDFDRIIKQLLDTPNSRAVVIFANDEDIKSSCVLSHTPGRLFLPRFLVTVPSPVWLSEGRQILAAAKRADQVGHFLWVGSDSWGSKINPLHQHEDIAEGAITIQPKRATVEAGEEKYKPGNNECFGSKDCYPRGQIFVKLRNNFREDNFKYLSSNMQAFKAHYMLNECSHITAAGIVLDLPRKHYIAHQRLILHFHISSWYADKIFLGMSHFNLENILSSTANSVWMTEPSRLSCNELFQLNYTNSSPSVTNNIVAKQVGFAKLFVCVNGGYFYQSVKFPGGPTCHVIS</sequence>
<dbReference type="EMBL" id="GL193257">
    <property type="protein sequence ID" value="EFB17916.1"/>
    <property type="molecule type" value="Genomic_DNA"/>
</dbReference>
<name>D2HRZ5_AILME</name>
<dbReference type="PRINTS" id="PR00593">
    <property type="entry name" value="MTABOTROPICR"/>
</dbReference>
<gene>
    <name evidence="2" type="ORF">PANDA_014806</name>
</gene>
<accession>D2HRZ5</accession>
<proteinExistence type="predicted"/>
<reference evidence="2" key="1">
    <citation type="journal article" date="2010" name="Nature">
        <title>The sequence and de novo assembly of the giant panda genome.</title>
        <authorList>
            <person name="Li R."/>
            <person name="Fan W."/>
            <person name="Tian G."/>
            <person name="Zhu H."/>
            <person name="He L."/>
            <person name="Cai J."/>
            <person name="Huang Q."/>
            <person name="Cai Q."/>
            <person name="Li B."/>
            <person name="Bai Y."/>
            <person name="Zhang Z."/>
            <person name="Zhang Y."/>
            <person name="Wang W."/>
            <person name="Li J."/>
            <person name="Wei F."/>
            <person name="Li H."/>
            <person name="Jian M."/>
            <person name="Li J."/>
            <person name="Zhang Z."/>
            <person name="Nielsen R."/>
            <person name="Li D."/>
            <person name="Gu W."/>
            <person name="Yang Z."/>
            <person name="Xuan Z."/>
            <person name="Ryder O.A."/>
            <person name="Leung F.C."/>
            <person name="Zhou Y."/>
            <person name="Cao J."/>
            <person name="Sun X."/>
            <person name="Fu Y."/>
            <person name="Fang X."/>
            <person name="Guo X."/>
            <person name="Wang B."/>
            <person name="Hou R."/>
            <person name="Shen F."/>
            <person name="Mu B."/>
            <person name="Ni P."/>
            <person name="Lin R."/>
            <person name="Qian W."/>
            <person name="Wang G."/>
            <person name="Yu C."/>
            <person name="Nie W."/>
            <person name="Wang J."/>
            <person name="Wu Z."/>
            <person name="Liang H."/>
            <person name="Min J."/>
            <person name="Wu Q."/>
            <person name="Cheng S."/>
            <person name="Ruan J."/>
            <person name="Wang M."/>
            <person name="Shi Z."/>
            <person name="Wen M."/>
            <person name="Liu B."/>
            <person name="Ren X."/>
            <person name="Zheng H."/>
            <person name="Dong D."/>
            <person name="Cook K."/>
            <person name="Shan G."/>
            <person name="Zhang H."/>
            <person name="Kosiol C."/>
            <person name="Xie X."/>
            <person name="Lu Z."/>
            <person name="Zheng H."/>
            <person name="Li Y."/>
            <person name="Steiner C.C."/>
            <person name="Lam T.T."/>
            <person name="Lin S."/>
            <person name="Zhang Q."/>
            <person name="Li G."/>
            <person name="Tian J."/>
            <person name="Gong T."/>
            <person name="Liu H."/>
            <person name="Zhang D."/>
            <person name="Fang L."/>
            <person name="Ye C."/>
            <person name="Zhang J."/>
            <person name="Hu W."/>
            <person name="Xu A."/>
            <person name="Ren Y."/>
            <person name="Zhang G."/>
            <person name="Bruford M.W."/>
            <person name="Li Q."/>
            <person name="Ma L."/>
            <person name="Guo Y."/>
            <person name="An N."/>
            <person name="Hu Y."/>
            <person name="Zheng Y."/>
            <person name="Shi Y."/>
            <person name="Li Z."/>
            <person name="Liu Q."/>
            <person name="Chen Y."/>
            <person name="Zhao J."/>
            <person name="Qu N."/>
            <person name="Zhao S."/>
            <person name="Tian F."/>
            <person name="Wang X."/>
            <person name="Wang H."/>
            <person name="Xu L."/>
            <person name="Liu X."/>
            <person name="Vinar T."/>
            <person name="Wang Y."/>
            <person name="Lam T.W."/>
            <person name="Yiu S.M."/>
            <person name="Liu S."/>
            <person name="Zhang H."/>
            <person name="Li D."/>
            <person name="Huang Y."/>
            <person name="Wang X."/>
            <person name="Yang G."/>
            <person name="Jiang Z."/>
            <person name="Wang J."/>
            <person name="Qin N."/>
            <person name="Li L."/>
            <person name="Li J."/>
            <person name="Bolund L."/>
            <person name="Kristiansen K."/>
            <person name="Wong G.K."/>
            <person name="Olson M."/>
            <person name="Zhang X."/>
            <person name="Li S."/>
            <person name="Yang H."/>
            <person name="Wang J."/>
            <person name="Wang J."/>
        </authorList>
    </citation>
    <scope>NUCLEOTIDE SEQUENCE [LARGE SCALE GENOMIC DNA]</scope>
</reference>
<evidence type="ECO:0000256" key="1">
    <source>
        <dbReference type="ARBA" id="ARBA00023180"/>
    </source>
</evidence>